<feature type="transmembrane region" description="Helical" evidence="9">
    <location>
        <begin position="115"/>
        <end position="139"/>
    </location>
</feature>
<keyword evidence="12" id="KW-1185">Reference proteome</keyword>
<keyword evidence="2" id="KW-0808">Transferase</keyword>
<protein>
    <recommendedName>
        <fullName evidence="10">Protein kinase domain-containing protein</fullName>
    </recommendedName>
</protein>
<keyword evidence="5 7" id="KW-0067">ATP-binding</keyword>
<dbReference type="PANTHER" id="PTHR46008">
    <property type="entry name" value="LEAF RUST 10 DISEASE-RESISTANCE LOCUS RECEPTOR-LIKE PROTEIN KINASE-LIKE 1.4"/>
    <property type="match status" value="1"/>
</dbReference>
<evidence type="ECO:0000256" key="3">
    <source>
        <dbReference type="ARBA" id="ARBA00022741"/>
    </source>
</evidence>
<dbReference type="Gene3D" id="1.10.510.10">
    <property type="entry name" value="Transferase(Phosphotransferase) domain 1"/>
    <property type="match status" value="1"/>
</dbReference>
<evidence type="ECO:0000256" key="4">
    <source>
        <dbReference type="ARBA" id="ARBA00022777"/>
    </source>
</evidence>
<dbReference type="AlphaFoldDB" id="A0A9Q1KPK7"/>
<reference evidence="11" key="1">
    <citation type="submission" date="2022-04" db="EMBL/GenBank/DDBJ databases">
        <title>Carnegiea gigantea Genome sequencing and assembly v2.</title>
        <authorList>
            <person name="Copetti D."/>
            <person name="Sanderson M.J."/>
            <person name="Burquez A."/>
            <person name="Wojciechowski M.F."/>
        </authorList>
    </citation>
    <scope>NUCLEOTIDE SEQUENCE</scope>
    <source>
        <strain evidence="11">SGP5-SGP5p</strain>
        <tissue evidence="11">Aerial part</tissue>
    </source>
</reference>
<name>A0A9Q1KPK7_9CARY</name>
<dbReference type="InterPro" id="IPR008271">
    <property type="entry name" value="Ser/Thr_kinase_AS"/>
</dbReference>
<dbReference type="Pfam" id="PF07714">
    <property type="entry name" value="PK_Tyr_Ser-Thr"/>
    <property type="match status" value="1"/>
</dbReference>
<evidence type="ECO:0000256" key="9">
    <source>
        <dbReference type="SAM" id="Phobius"/>
    </source>
</evidence>
<feature type="domain" description="Protein kinase" evidence="10">
    <location>
        <begin position="184"/>
        <end position="444"/>
    </location>
</feature>
<keyword evidence="6" id="KW-0325">Glycoprotein</keyword>
<evidence type="ECO:0000256" key="1">
    <source>
        <dbReference type="ARBA" id="ARBA00022527"/>
    </source>
</evidence>
<evidence type="ECO:0000256" key="7">
    <source>
        <dbReference type="PROSITE-ProRule" id="PRU10141"/>
    </source>
</evidence>
<dbReference type="InterPro" id="IPR011009">
    <property type="entry name" value="Kinase-like_dom_sf"/>
</dbReference>
<dbReference type="PROSITE" id="PS50011">
    <property type="entry name" value="PROTEIN_KINASE_DOM"/>
    <property type="match status" value="1"/>
</dbReference>
<evidence type="ECO:0000256" key="8">
    <source>
        <dbReference type="RuleBase" id="RU000304"/>
    </source>
</evidence>
<dbReference type="PANTHER" id="PTHR46008:SF2">
    <property type="entry name" value="LEAF RUST 10 DISEASE-RESISTANCE LOCUS RECEPTOR-LIKE PROTEIN KINASE-LIKE 1.4"/>
    <property type="match status" value="1"/>
</dbReference>
<dbReference type="GO" id="GO:0004674">
    <property type="term" value="F:protein serine/threonine kinase activity"/>
    <property type="evidence" value="ECO:0007669"/>
    <property type="project" value="UniProtKB-KW"/>
</dbReference>
<dbReference type="FunFam" id="3.30.200.20:FF:000162">
    <property type="entry name" value="Adenine nucleotide alpha hydrolase-like domain kinase"/>
    <property type="match status" value="1"/>
</dbReference>
<keyword evidence="9" id="KW-0812">Transmembrane</keyword>
<dbReference type="EMBL" id="JAKOGI010000052">
    <property type="protein sequence ID" value="KAJ8446553.1"/>
    <property type="molecule type" value="Genomic_DNA"/>
</dbReference>
<dbReference type="Proteomes" id="UP001153076">
    <property type="component" value="Unassembled WGS sequence"/>
</dbReference>
<evidence type="ECO:0000259" key="10">
    <source>
        <dbReference type="PROSITE" id="PS50011"/>
    </source>
</evidence>
<dbReference type="GO" id="GO:0005524">
    <property type="term" value="F:ATP binding"/>
    <property type="evidence" value="ECO:0007669"/>
    <property type="project" value="UniProtKB-UniRule"/>
</dbReference>
<accession>A0A9Q1KPK7</accession>
<dbReference type="InterPro" id="IPR000719">
    <property type="entry name" value="Prot_kinase_dom"/>
</dbReference>
<dbReference type="Pfam" id="PF14380">
    <property type="entry name" value="WAK_assoc"/>
    <property type="match status" value="1"/>
</dbReference>
<comment type="similarity">
    <text evidence="8">Belongs to the protein kinase superfamily.</text>
</comment>
<dbReference type="InterPro" id="IPR032872">
    <property type="entry name" value="WAK_assoc_C"/>
</dbReference>
<sequence length="444" mass="50315">MILEKGFEVNYTKMYHDHCFHCEQSGGACGFSLDSGFMCFCKGWDSHFDCRESEEWVYYRCSSLKHRAFIMDAILIIWFSKIVFTGDVQPYPPPNTNKENKKGEFTKLDAQKLKLIHKIAIAGACLFILVALIVGLIYLEKRKFHSQTLLSSIASCCCMRSDLEFGNGIPVFSYTKLQEATNNFDEARKLGHGGFGVVYHGKLRDGREVAVKRLFERDYKGVEQFRNEVEILTTLKHPNLVTLYGCTSRHSRELLLVYEYIPNGTVADHLYGDRSESGSLTWSIRMKIAIQTAGALSYLHATDIIHRDVKTNNILLDDNFSVKVADFGISRLFPFDATHVSTAPQGAPGYLDPLYFKCYQVTNKSDVYSFGVVLIQLISSLRAIDLSRDEDEIDLSTYAMNKIQHGKLCELVDQRLGFASDFKALPVFLGPVLFPCFIENLPLK</sequence>
<organism evidence="11 12">
    <name type="scientific">Carnegiea gigantea</name>
    <dbReference type="NCBI Taxonomy" id="171969"/>
    <lineage>
        <taxon>Eukaryota</taxon>
        <taxon>Viridiplantae</taxon>
        <taxon>Streptophyta</taxon>
        <taxon>Embryophyta</taxon>
        <taxon>Tracheophyta</taxon>
        <taxon>Spermatophyta</taxon>
        <taxon>Magnoliopsida</taxon>
        <taxon>eudicotyledons</taxon>
        <taxon>Gunneridae</taxon>
        <taxon>Pentapetalae</taxon>
        <taxon>Caryophyllales</taxon>
        <taxon>Cactineae</taxon>
        <taxon>Cactaceae</taxon>
        <taxon>Cactoideae</taxon>
        <taxon>Echinocereeae</taxon>
        <taxon>Carnegiea</taxon>
    </lineage>
</organism>
<dbReference type="OrthoDB" id="4062651at2759"/>
<dbReference type="SMART" id="SM00220">
    <property type="entry name" value="S_TKc"/>
    <property type="match status" value="1"/>
</dbReference>
<dbReference type="Gene3D" id="3.30.200.20">
    <property type="entry name" value="Phosphorylase Kinase, domain 1"/>
    <property type="match status" value="1"/>
</dbReference>
<evidence type="ECO:0000313" key="12">
    <source>
        <dbReference type="Proteomes" id="UP001153076"/>
    </source>
</evidence>
<gene>
    <name evidence="11" type="ORF">Cgig2_019706</name>
</gene>
<dbReference type="InterPro" id="IPR017441">
    <property type="entry name" value="Protein_kinase_ATP_BS"/>
</dbReference>
<evidence type="ECO:0000256" key="5">
    <source>
        <dbReference type="ARBA" id="ARBA00022840"/>
    </source>
</evidence>
<evidence type="ECO:0000256" key="2">
    <source>
        <dbReference type="ARBA" id="ARBA00022679"/>
    </source>
</evidence>
<evidence type="ECO:0000256" key="6">
    <source>
        <dbReference type="ARBA" id="ARBA00023180"/>
    </source>
</evidence>
<proteinExistence type="inferred from homology"/>
<dbReference type="PROSITE" id="PS00107">
    <property type="entry name" value="PROTEIN_KINASE_ATP"/>
    <property type="match status" value="1"/>
</dbReference>
<keyword evidence="3 7" id="KW-0547">Nucleotide-binding</keyword>
<dbReference type="PROSITE" id="PS00108">
    <property type="entry name" value="PROTEIN_KINASE_ST"/>
    <property type="match status" value="1"/>
</dbReference>
<evidence type="ECO:0000313" key="11">
    <source>
        <dbReference type="EMBL" id="KAJ8446553.1"/>
    </source>
</evidence>
<keyword evidence="9" id="KW-0472">Membrane</keyword>
<dbReference type="InterPro" id="IPR001245">
    <property type="entry name" value="Ser-Thr/Tyr_kinase_cat_dom"/>
</dbReference>
<feature type="binding site" evidence="7">
    <location>
        <position position="212"/>
    </location>
    <ligand>
        <name>ATP</name>
        <dbReference type="ChEBI" id="CHEBI:30616"/>
    </ligand>
</feature>
<dbReference type="SUPFAM" id="SSF56112">
    <property type="entry name" value="Protein kinase-like (PK-like)"/>
    <property type="match status" value="1"/>
</dbReference>
<keyword evidence="9" id="KW-1133">Transmembrane helix</keyword>
<keyword evidence="1 8" id="KW-0723">Serine/threonine-protein kinase</keyword>
<keyword evidence="4" id="KW-0418">Kinase</keyword>
<comment type="caution">
    <text evidence="11">The sequence shown here is derived from an EMBL/GenBank/DDBJ whole genome shotgun (WGS) entry which is preliminary data.</text>
</comment>